<evidence type="ECO:0000313" key="2">
    <source>
        <dbReference type="Ensembl" id="ENSSSCP00050015006.1"/>
    </source>
</evidence>
<feature type="region of interest" description="Disordered" evidence="1">
    <location>
        <begin position="1"/>
        <end position="132"/>
    </location>
</feature>
<protein>
    <submittedName>
        <fullName evidence="2">CBY1 interacting BAR domain containing 2</fullName>
    </submittedName>
</protein>
<accession>A0A8D1LWY8</accession>
<gene>
    <name evidence="2" type="primary">CIBAR2</name>
</gene>
<feature type="compositionally biased region" description="Basic residues" evidence="1">
    <location>
        <begin position="121"/>
        <end position="130"/>
    </location>
</feature>
<organism evidence="2 3">
    <name type="scientific">Sus scrofa</name>
    <name type="common">Pig</name>
    <dbReference type="NCBI Taxonomy" id="9823"/>
    <lineage>
        <taxon>Eukaryota</taxon>
        <taxon>Metazoa</taxon>
        <taxon>Chordata</taxon>
        <taxon>Craniata</taxon>
        <taxon>Vertebrata</taxon>
        <taxon>Euteleostomi</taxon>
        <taxon>Mammalia</taxon>
        <taxon>Eutheria</taxon>
        <taxon>Laurasiatheria</taxon>
        <taxon>Artiodactyla</taxon>
        <taxon>Suina</taxon>
        <taxon>Suidae</taxon>
        <taxon>Sus</taxon>
    </lineage>
</organism>
<proteinExistence type="predicted"/>
<feature type="compositionally biased region" description="Basic residues" evidence="1">
    <location>
        <begin position="315"/>
        <end position="329"/>
    </location>
</feature>
<sequence length="329" mass="36390">PHQAPPLLQLVDFAAEPKTTSRLQAPPPRLPDPGALRPGERPGGEQTYESGDEENDLGLKPSHESWGHSQRRAPSQALCSSQAQDSIPSHEPSVYRAGNDHRRRRLRGGGEDRRPGEKTHKGQRCASRNKSHLEVKATYGQSDPCSRLCTAQPSPHGRLEKSLSRILGKGHEVDPLAPQKSKMGCCFSQPAVGRPQLLNSDTQAPPPGAPDAEVRTIQSWNSSKKRIRNMSLKGTSVTTEHRKAQAGREARARGPRGPRSATERDKPQGKPPQTGCVCGPKKQKKKERKFLYGPNKQNPNLQVKRYQNDTIKQSIHQKKRKAHPASREK</sequence>
<reference evidence="2" key="1">
    <citation type="submission" date="2025-08" db="UniProtKB">
        <authorList>
            <consortium name="Ensembl"/>
        </authorList>
    </citation>
    <scope>IDENTIFICATION</scope>
</reference>
<evidence type="ECO:0000256" key="1">
    <source>
        <dbReference type="SAM" id="MobiDB-lite"/>
    </source>
</evidence>
<evidence type="ECO:0000313" key="3">
    <source>
        <dbReference type="Proteomes" id="UP000694571"/>
    </source>
</evidence>
<feature type="region of interest" description="Disordered" evidence="1">
    <location>
        <begin position="173"/>
        <end position="329"/>
    </location>
</feature>
<feature type="compositionally biased region" description="Polar residues" evidence="1">
    <location>
        <begin position="77"/>
        <end position="87"/>
    </location>
</feature>
<feature type="compositionally biased region" description="Basic and acidic residues" evidence="1">
    <location>
        <begin position="108"/>
        <end position="120"/>
    </location>
</feature>
<dbReference type="Ensembl" id="ENSSSCT00050036108.1">
    <property type="protein sequence ID" value="ENSSSCP00050015006.1"/>
    <property type="gene ID" value="ENSSSCG00050026781.1"/>
</dbReference>
<name>A0A8D1LWY8_PIG</name>
<feature type="compositionally biased region" description="Basic and acidic residues" evidence="1">
    <location>
        <begin position="239"/>
        <end position="252"/>
    </location>
</feature>
<dbReference type="Proteomes" id="UP000694571">
    <property type="component" value="Unplaced"/>
</dbReference>
<dbReference type="AlphaFoldDB" id="A0A8D1LWY8"/>